<feature type="compositionally biased region" description="Polar residues" evidence="1">
    <location>
        <begin position="50"/>
        <end position="60"/>
    </location>
</feature>
<reference evidence="2" key="1">
    <citation type="submission" date="2022-08" db="UniProtKB">
        <authorList>
            <consortium name="EnsemblMetazoa"/>
        </authorList>
    </citation>
    <scope>IDENTIFICATION</scope>
    <source>
        <strain evidence="2">05x7-T-G4-1.051#20</strain>
    </source>
</reference>
<feature type="compositionally biased region" description="Basic and acidic residues" evidence="1">
    <location>
        <begin position="95"/>
        <end position="120"/>
    </location>
</feature>
<dbReference type="OMA" id="MFPMYDQ"/>
<organism evidence="2 3">
    <name type="scientific">Magallana gigas</name>
    <name type="common">Pacific oyster</name>
    <name type="synonym">Crassostrea gigas</name>
    <dbReference type="NCBI Taxonomy" id="29159"/>
    <lineage>
        <taxon>Eukaryota</taxon>
        <taxon>Metazoa</taxon>
        <taxon>Spiralia</taxon>
        <taxon>Lophotrochozoa</taxon>
        <taxon>Mollusca</taxon>
        <taxon>Bivalvia</taxon>
        <taxon>Autobranchia</taxon>
        <taxon>Pteriomorphia</taxon>
        <taxon>Ostreida</taxon>
        <taxon>Ostreoidea</taxon>
        <taxon>Ostreidae</taxon>
        <taxon>Magallana</taxon>
    </lineage>
</organism>
<dbReference type="AlphaFoldDB" id="A0A8W8J3K5"/>
<dbReference type="OrthoDB" id="10053624at2759"/>
<feature type="region of interest" description="Disordered" evidence="1">
    <location>
        <begin position="1"/>
        <end position="255"/>
    </location>
</feature>
<keyword evidence="3" id="KW-1185">Reference proteome</keyword>
<feature type="compositionally biased region" description="Low complexity" evidence="1">
    <location>
        <begin position="26"/>
        <end position="41"/>
    </location>
</feature>
<dbReference type="PANTHER" id="PTHR22529:SF1">
    <property type="entry name" value="EPITHELIAL-STROMAL INTERACTION PROTEIN 1"/>
    <property type="match status" value="1"/>
</dbReference>
<feature type="compositionally biased region" description="Basic and acidic residues" evidence="1">
    <location>
        <begin position="156"/>
        <end position="221"/>
    </location>
</feature>
<sequence>MSRSFTVKPSVAQSQGRGRGNTAPPTQQQVRGRARGGATVRSQTDRLATRHTQTGMNQEQEQLEDGATGRRPGAEPAGLGQRMSHQGAFTMITPNERRRQEISEQARREEENYQRHKENNRLGYVNYVGTAGGGQKTQTEARNEQARTHQSSKYESIQKRQAAREAPKKREEEEILKKKMEQRLKSEQNKQLESERQRKLQEDHRSKNEAFLRRIENEQKLKTRSKQPPAVSNPVVQSDRNEAASSSQDLGDPLGELQRMFPMYDQDSLRDILTQTGSVEAAIGILSLD</sequence>
<evidence type="ECO:0000313" key="2">
    <source>
        <dbReference type="EnsemblMetazoa" id="G17093.3:cds"/>
    </source>
</evidence>
<evidence type="ECO:0000313" key="3">
    <source>
        <dbReference type="Proteomes" id="UP000005408"/>
    </source>
</evidence>
<dbReference type="Proteomes" id="UP000005408">
    <property type="component" value="Unassembled WGS sequence"/>
</dbReference>
<feature type="compositionally biased region" description="Polar residues" evidence="1">
    <location>
        <begin position="1"/>
        <end position="16"/>
    </location>
</feature>
<dbReference type="InterPro" id="IPR026185">
    <property type="entry name" value="EPSTI1"/>
</dbReference>
<proteinExistence type="predicted"/>
<name>A0A8W8J3K5_MAGGI</name>
<dbReference type="PANTHER" id="PTHR22529">
    <property type="entry name" value="EPITHELIAL-STROMAL INTERACTION PROTEIN 1"/>
    <property type="match status" value="1"/>
</dbReference>
<dbReference type="CDD" id="cd14279">
    <property type="entry name" value="CUE"/>
    <property type="match status" value="1"/>
</dbReference>
<evidence type="ECO:0008006" key="4">
    <source>
        <dbReference type="Google" id="ProtNLM"/>
    </source>
</evidence>
<feature type="compositionally biased region" description="Polar residues" evidence="1">
    <location>
        <begin position="234"/>
        <end position="249"/>
    </location>
</feature>
<accession>A0A8W8J3K5</accession>
<dbReference type="EnsemblMetazoa" id="G17093.3">
    <property type="protein sequence ID" value="G17093.3:cds"/>
    <property type="gene ID" value="G17093"/>
</dbReference>
<evidence type="ECO:0000256" key="1">
    <source>
        <dbReference type="SAM" id="MobiDB-lite"/>
    </source>
</evidence>
<protein>
    <recommendedName>
        <fullName evidence="4">CUE domain-containing protein</fullName>
    </recommendedName>
</protein>